<feature type="repeat" description="WD" evidence="1">
    <location>
        <begin position="420"/>
        <end position="453"/>
    </location>
</feature>
<accession>A0A669NX39</accession>
<organism evidence="2 3">
    <name type="scientific">Phasianus colchicus</name>
    <name type="common">Common pheasant</name>
    <dbReference type="NCBI Taxonomy" id="9054"/>
    <lineage>
        <taxon>Eukaryota</taxon>
        <taxon>Metazoa</taxon>
        <taxon>Chordata</taxon>
        <taxon>Craniata</taxon>
        <taxon>Vertebrata</taxon>
        <taxon>Euteleostomi</taxon>
        <taxon>Archelosauria</taxon>
        <taxon>Archosauria</taxon>
        <taxon>Dinosauria</taxon>
        <taxon>Saurischia</taxon>
        <taxon>Theropoda</taxon>
        <taxon>Coelurosauria</taxon>
        <taxon>Aves</taxon>
        <taxon>Neognathae</taxon>
        <taxon>Galloanserae</taxon>
        <taxon>Galliformes</taxon>
        <taxon>Phasianidae</taxon>
        <taxon>Phasianinae</taxon>
        <taxon>Phasianus</taxon>
    </lineage>
</organism>
<proteinExistence type="predicted"/>
<dbReference type="Gene3D" id="2.130.10.10">
    <property type="entry name" value="YVTN repeat-like/Quinoprotein amine dehydrogenase"/>
    <property type="match status" value="3"/>
</dbReference>
<dbReference type="InterPro" id="IPR011047">
    <property type="entry name" value="Quinoprotein_ADH-like_sf"/>
</dbReference>
<protein>
    <recommendedName>
        <fullName evidence="4">WD repeat domain 27</fullName>
    </recommendedName>
</protein>
<dbReference type="InterPro" id="IPR001680">
    <property type="entry name" value="WD40_rpt"/>
</dbReference>
<dbReference type="Proteomes" id="UP000472261">
    <property type="component" value="Unplaced"/>
</dbReference>
<dbReference type="PANTHER" id="PTHR44525:SF1">
    <property type="entry name" value="WD REPEAT-CONTAINING PROTEIN 27"/>
    <property type="match status" value="1"/>
</dbReference>
<dbReference type="SUPFAM" id="SSF50998">
    <property type="entry name" value="Quinoprotein alcohol dehydrogenase-like"/>
    <property type="match status" value="1"/>
</dbReference>
<dbReference type="SUPFAM" id="SSF50978">
    <property type="entry name" value="WD40 repeat-like"/>
    <property type="match status" value="1"/>
</dbReference>
<dbReference type="PROSITE" id="PS50294">
    <property type="entry name" value="WD_REPEATS_REGION"/>
    <property type="match status" value="2"/>
</dbReference>
<evidence type="ECO:0000313" key="2">
    <source>
        <dbReference type="Ensembl" id="ENSPCLP00000000887.1"/>
    </source>
</evidence>
<keyword evidence="3" id="KW-1185">Reference proteome</keyword>
<sequence length="689" mass="77045">MESEGDSCSWGGSEDPEVVCEKRLFKSGLPECLVQVACGHQHCAFPLNRNELCVWNAAVVPSHLLINSFHCCHAISALSFGSKINPLLVCSASCERVIVWNLDECTTKLREGLLPQGIIIGTLLRLVLYVRFSPDDQQVAVCAGNRIYMLNIELIAIKLNGHLAPVTAAEFCTWEKNMLISVSEDRSFKVWDYSTGLLMYQSGILTAFPLLSLLIDEEKRQIITGCAEGQLWIFSLSSDHNYRCVAHTDLKKEQEKFYNKIWKSEEELGSILLYHTCMFSFFFFSPNRSCAQNRSYFWIGTSTGLLLINLANLELEAFLCYKGMIRKCLVLCLITSMFEDIIAVLEVNPALLVTSQQSGILKSGNEGSLSVIASTLFPFLFSNINHQNLFTGDGNYLACGLANKTVLIFNPDLTNTHHVFTGHDGAVNSVGWSHDKKWIVSTSDDRTVRVWSVCKNEPALILGKEMFHRSVGFAQFYFMDTFILLCCGAEFHLLSFHLDATKDDLRRYKQKSICKLVQKFPMASTVEITSLSAVNDFYSYIVLTAGSNRALEVFDLNAGRSTAVIPDVHTRAVHQICQNKGSAFSTQKPEAYNLFMTTAIGDGIKLWDLRTLKCERRFEGRGSRSYPCGISVSPCGKFIASGSDDKCAYIYEMHSSTFSYKLGGHTESVTNVAFSPFLPQVSLFFFLCN</sequence>
<evidence type="ECO:0000313" key="3">
    <source>
        <dbReference type="Proteomes" id="UP000472261"/>
    </source>
</evidence>
<dbReference type="InterPro" id="IPR015943">
    <property type="entry name" value="WD40/YVTN_repeat-like_dom_sf"/>
</dbReference>
<dbReference type="OMA" id="FAQFYYI"/>
<dbReference type="PANTHER" id="PTHR44525">
    <property type="entry name" value="WD REPEAT-CONTAINING PROTEIN 27"/>
    <property type="match status" value="1"/>
</dbReference>
<dbReference type="Ensembl" id="ENSPCLT00000001159.1">
    <property type="protein sequence ID" value="ENSPCLP00000000887.1"/>
    <property type="gene ID" value="ENSPCLG00000000741.1"/>
</dbReference>
<evidence type="ECO:0008006" key="4">
    <source>
        <dbReference type="Google" id="ProtNLM"/>
    </source>
</evidence>
<dbReference type="AlphaFoldDB" id="A0A669NX39"/>
<dbReference type="SMART" id="SM00320">
    <property type="entry name" value="WD40"/>
    <property type="match status" value="8"/>
</dbReference>
<evidence type="ECO:0000256" key="1">
    <source>
        <dbReference type="PROSITE-ProRule" id="PRU00221"/>
    </source>
</evidence>
<reference evidence="2" key="1">
    <citation type="submission" date="2025-08" db="UniProtKB">
        <authorList>
            <consortium name="Ensembl"/>
        </authorList>
    </citation>
    <scope>IDENTIFICATION</scope>
</reference>
<keyword evidence="1" id="KW-0853">WD repeat</keyword>
<reference evidence="2" key="2">
    <citation type="submission" date="2025-09" db="UniProtKB">
        <authorList>
            <consortium name="Ensembl"/>
        </authorList>
    </citation>
    <scope>IDENTIFICATION</scope>
</reference>
<feature type="repeat" description="WD" evidence="1">
    <location>
        <begin position="159"/>
        <end position="201"/>
    </location>
</feature>
<dbReference type="Pfam" id="PF00400">
    <property type="entry name" value="WD40"/>
    <property type="match status" value="3"/>
</dbReference>
<dbReference type="InterPro" id="IPR042411">
    <property type="entry name" value="WDR27"/>
</dbReference>
<dbReference type="PROSITE" id="PS50082">
    <property type="entry name" value="WD_REPEATS_2"/>
    <property type="match status" value="2"/>
</dbReference>
<name>A0A669NX39_PHACC</name>
<dbReference type="InterPro" id="IPR036322">
    <property type="entry name" value="WD40_repeat_dom_sf"/>
</dbReference>